<dbReference type="InterPro" id="IPR003663">
    <property type="entry name" value="Sugar/inositol_transpt"/>
</dbReference>
<dbReference type="Proteomes" id="UP001501508">
    <property type="component" value="Unassembled WGS sequence"/>
</dbReference>
<evidence type="ECO:0000256" key="6">
    <source>
        <dbReference type="ARBA" id="ARBA00023136"/>
    </source>
</evidence>
<evidence type="ECO:0000256" key="1">
    <source>
        <dbReference type="ARBA" id="ARBA00004141"/>
    </source>
</evidence>
<dbReference type="InterPro" id="IPR005828">
    <property type="entry name" value="MFS_sugar_transport-like"/>
</dbReference>
<keyword evidence="3 7" id="KW-0813">Transport</keyword>
<dbReference type="NCBIfam" id="TIGR00879">
    <property type="entry name" value="SP"/>
    <property type="match status" value="1"/>
</dbReference>
<feature type="transmembrane region" description="Helical" evidence="8">
    <location>
        <begin position="413"/>
        <end position="431"/>
    </location>
</feature>
<dbReference type="PRINTS" id="PR00171">
    <property type="entry name" value="SUGRTRNSPORT"/>
</dbReference>
<dbReference type="PANTHER" id="PTHR48020">
    <property type="entry name" value="PROTON MYO-INOSITOL COTRANSPORTER"/>
    <property type="match status" value="1"/>
</dbReference>
<dbReference type="RefSeq" id="WP_345027843.1">
    <property type="nucleotide sequence ID" value="NZ_BAABEY010000018.1"/>
</dbReference>
<dbReference type="Pfam" id="PF00083">
    <property type="entry name" value="Sugar_tr"/>
    <property type="match status" value="1"/>
</dbReference>
<dbReference type="PROSITE" id="PS00216">
    <property type="entry name" value="SUGAR_TRANSPORT_1"/>
    <property type="match status" value="1"/>
</dbReference>
<dbReference type="InterPro" id="IPR005829">
    <property type="entry name" value="Sugar_transporter_CS"/>
</dbReference>
<dbReference type="InterPro" id="IPR020846">
    <property type="entry name" value="MFS_dom"/>
</dbReference>
<dbReference type="Gene3D" id="1.20.1250.20">
    <property type="entry name" value="MFS general substrate transporter like domains"/>
    <property type="match status" value="1"/>
</dbReference>
<evidence type="ECO:0000256" key="8">
    <source>
        <dbReference type="SAM" id="Phobius"/>
    </source>
</evidence>
<keyword evidence="11" id="KW-1185">Reference proteome</keyword>
<proteinExistence type="inferred from homology"/>
<comment type="similarity">
    <text evidence="2 7">Belongs to the major facilitator superfamily. Sugar transporter (TC 2.A.1.1) family.</text>
</comment>
<dbReference type="InterPro" id="IPR036259">
    <property type="entry name" value="MFS_trans_sf"/>
</dbReference>
<feature type="transmembrane region" description="Helical" evidence="8">
    <location>
        <begin position="12"/>
        <end position="42"/>
    </location>
</feature>
<gene>
    <name evidence="10" type="ORF">GCM10023091_16050</name>
</gene>
<evidence type="ECO:0000259" key="9">
    <source>
        <dbReference type="PROSITE" id="PS50850"/>
    </source>
</evidence>
<evidence type="ECO:0000256" key="4">
    <source>
        <dbReference type="ARBA" id="ARBA00022692"/>
    </source>
</evidence>
<name>A0ABP8LXF9_9BACT</name>
<keyword evidence="6 8" id="KW-0472">Membrane</keyword>
<evidence type="ECO:0000256" key="5">
    <source>
        <dbReference type="ARBA" id="ARBA00022989"/>
    </source>
</evidence>
<reference evidence="11" key="1">
    <citation type="journal article" date="2019" name="Int. J. Syst. Evol. Microbiol.">
        <title>The Global Catalogue of Microorganisms (GCM) 10K type strain sequencing project: providing services to taxonomists for standard genome sequencing and annotation.</title>
        <authorList>
            <consortium name="The Broad Institute Genomics Platform"/>
            <consortium name="The Broad Institute Genome Sequencing Center for Infectious Disease"/>
            <person name="Wu L."/>
            <person name="Ma J."/>
        </authorList>
    </citation>
    <scope>NUCLEOTIDE SEQUENCE [LARGE SCALE GENOMIC DNA]</scope>
    <source>
        <strain evidence="11">JCM 31920</strain>
    </source>
</reference>
<dbReference type="PANTHER" id="PTHR48020:SF12">
    <property type="entry name" value="PROTON MYO-INOSITOL COTRANSPORTER"/>
    <property type="match status" value="1"/>
</dbReference>
<feature type="transmembrane region" description="Helical" evidence="8">
    <location>
        <begin position="379"/>
        <end position="401"/>
    </location>
</feature>
<feature type="transmembrane region" description="Helical" evidence="8">
    <location>
        <begin position="109"/>
        <end position="129"/>
    </location>
</feature>
<feature type="transmembrane region" description="Helical" evidence="8">
    <location>
        <begin position="141"/>
        <end position="163"/>
    </location>
</feature>
<comment type="subcellular location">
    <subcellularLocation>
        <location evidence="1">Membrane</location>
        <topology evidence="1">Multi-pass membrane protein</topology>
    </subcellularLocation>
</comment>
<keyword evidence="4 8" id="KW-0812">Transmembrane</keyword>
<sequence length="452" mass="50054">MNENREKQRRLFYVYKIALVASVGGFLFGYDLVIISGALLFLEKHFHLTAAMKGFVVSSALLGAISGPLIGLWFADRIGRRKTMLVAALFFMVSTIGCALAVSVWDFCFWRFLGGIGIGLAMMSSPIYIAELAPADQRGRLVNVNQLSNVIGINMAVIVSYFLSFDGDWRWMFGSQGVPVLLLMVGLMLIPESPRWLVEKGRLDEALRILTRINGSRAAEIEFKEIEQAIAQEEGGFRDLFNGGNKRALIVGTILMVLSQVNGVNMMLLYAPTILAQAGISVGSSAILSSIPVYLFIFVCTLLAFPLIRKYPRKGLLNFSFFLMGAGHVAMAVILYLDMPPLSILFPMLLATGAFTLGLAPLSWVIVSEIFPNKIRGKAMGVVCFFLYASSFAIAQVFPVMSEWFENTYGNTAGMYLIFTAICWSGVVFSWRMLPETSGVRLEELDKVWNRH</sequence>
<organism evidence="10 11">
    <name type="scientific">Ravibacter arvi</name>
    <dbReference type="NCBI Taxonomy" id="2051041"/>
    <lineage>
        <taxon>Bacteria</taxon>
        <taxon>Pseudomonadati</taxon>
        <taxon>Bacteroidota</taxon>
        <taxon>Cytophagia</taxon>
        <taxon>Cytophagales</taxon>
        <taxon>Spirosomataceae</taxon>
        <taxon>Ravibacter</taxon>
    </lineage>
</organism>
<feature type="transmembrane region" description="Helical" evidence="8">
    <location>
        <begin position="248"/>
        <end position="271"/>
    </location>
</feature>
<dbReference type="EMBL" id="BAABEY010000018">
    <property type="protein sequence ID" value="GAA4437203.1"/>
    <property type="molecule type" value="Genomic_DNA"/>
</dbReference>
<evidence type="ECO:0000256" key="7">
    <source>
        <dbReference type="RuleBase" id="RU003346"/>
    </source>
</evidence>
<comment type="caution">
    <text evidence="10">The sequence shown here is derived from an EMBL/GenBank/DDBJ whole genome shotgun (WGS) entry which is preliminary data.</text>
</comment>
<feature type="domain" description="Major facilitator superfamily (MFS) profile" evidence="9">
    <location>
        <begin position="17"/>
        <end position="438"/>
    </location>
</feature>
<feature type="transmembrane region" description="Helical" evidence="8">
    <location>
        <begin position="315"/>
        <end position="337"/>
    </location>
</feature>
<dbReference type="InterPro" id="IPR050814">
    <property type="entry name" value="Myo-inositol_Transporter"/>
</dbReference>
<dbReference type="PROSITE" id="PS00217">
    <property type="entry name" value="SUGAR_TRANSPORT_2"/>
    <property type="match status" value="1"/>
</dbReference>
<feature type="transmembrane region" description="Helical" evidence="8">
    <location>
        <begin position="54"/>
        <end position="75"/>
    </location>
</feature>
<protein>
    <submittedName>
        <fullName evidence="10">Sugar porter family MFS transporter</fullName>
    </submittedName>
</protein>
<feature type="transmembrane region" description="Helical" evidence="8">
    <location>
        <begin position="343"/>
        <end position="367"/>
    </location>
</feature>
<dbReference type="PROSITE" id="PS50850">
    <property type="entry name" value="MFS"/>
    <property type="match status" value="1"/>
</dbReference>
<evidence type="ECO:0000256" key="3">
    <source>
        <dbReference type="ARBA" id="ARBA00022448"/>
    </source>
</evidence>
<feature type="transmembrane region" description="Helical" evidence="8">
    <location>
        <begin position="169"/>
        <end position="190"/>
    </location>
</feature>
<feature type="transmembrane region" description="Helical" evidence="8">
    <location>
        <begin position="84"/>
        <end position="103"/>
    </location>
</feature>
<evidence type="ECO:0000313" key="11">
    <source>
        <dbReference type="Proteomes" id="UP001501508"/>
    </source>
</evidence>
<keyword evidence="5 8" id="KW-1133">Transmembrane helix</keyword>
<evidence type="ECO:0000313" key="10">
    <source>
        <dbReference type="EMBL" id="GAA4437203.1"/>
    </source>
</evidence>
<evidence type="ECO:0000256" key="2">
    <source>
        <dbReference type="ARBA" id="ARBA00010992"/>
    </source>
</evidence>
<dbReference type="SUPFAM" id="SSF103473">
    <property type="entry name" value="MFS general substrate transporter"/>
    <property type="match status" value="1"/>
</dbReference>
<feature type="transmembrane region" description="Helical" evidence="8">
    <location>
        <begin position="291"/>
        <end position="308"/>
    </location>
</feature>
<accession>A0ABP8LXF9</accession>